<evidence type="ECO:0000256" key="11">
    <source>
        <dbReference type="ARBA" id="ARBA00022927"/>
    </source>
</evidence>
<evidence type="ECO:0000256" key="7">
    <source>
        <dbReference type="ARBA" id="ARBA00022723"/>
    </source>
</evidence>
<gene>
    <name evidence="17" type="primary">PEX2</name>
    <name evidence="17" type="ORF">CAAN4_E17018</name>
</gene>
<dbReference type="InterPro" id="IPR025654">
    <property type="entry name" value="PEX2/10"/>
</dbReference>
<reference evidence="17 18" key="1">
    <citation type="submission" date="2024-01" db="EMBL/GenBank/DDBJ databases">
        <authorList>
            <consortium name="Genoscope - CEA"/>
            <person name="William W."/>
        </authorList>
    </citation>
    <scope>NUCLEOTIDE SEQUENCE [LARGE SCALE GENOMIC DNA]</scope>
    <source>
        <strain evidence="17 18">29B2s-10</strain>
    </source>
</reference>
<comment type="similarity">
    <text evidence="3">Belongs to the pex2/pex10/pex12 family.</text>
</comment>
<keyword evidence="7" id="KW-0479">Metal-binding</keyword>
<evidence type="ECO:0000256" key="2">
    <source>
        <dbReference type="ARBA" id="ARBA00004906"/>
    </source>
</evidence>
<evidence type="ECO:0000313" key="18">
    <source>
        <dbReference type="Proteomes" id="UP001497600"/>
    </source>
</evidence>
<feature type="region of interest" description="Disordered" evidence="15">
    <location>
        <begin position="366"/>
        <end position="435"/>
    </location>
</feature>
<keyword evidence="8" id="KW-0863">Zinc-finger</keyword>
<evidence type="ECO:0000256" key="4">
    <source>
        <dbReference type="ARBA" id="ARBA00022448"/>
    </source>
</evidence>
<comment type="subcellular location">
    <subcellularLocation>
        <location evidence="1">Peroxisome membrane</location>
        <topology evidence="1">Multi-pass membrane protein</topology>
    </subcellularLocation>
</comment>
<dbReference type="SUPFAM" id="SSF57850">
    <property type="entry name" value="RING/U-box"/>
    <property type="match status" value="1"/>
</dbReference>
<evidence type="ECO:0000259" key="16">
    <source>
        <dbReference type="SMART" id="SM00184"/>
    </source>
</evidence>
<keyword evidence="14" id="KW-0576">Peroxisome</keyword>
<dbReference type="InterPro" id="IPR006845">
    <property type="entry name" value="Pex_N"/>
</dbReference>
<keyword evidence="18" id="KW-1185">Reference proteome</keyword>
<keyword evidence="13" id="KW-0472">Membrane</keyword>
<dbReference type="PANTHER" id="PTHR23350">
    <property type="entry name" value="PEROXISOME ASSEMBLY PROTEIN 10"/>
    <property type="match status" value="1"/>
</dbReference>
<name>A0ABP0EGP3_9ASCO</name>
<comment type="pathway">
    <text evidence="2">Protein modification; protein ubiquitination.</text>
</comment>
<dbReference type="InterPro" id="IPR013083">
    <property type="entry name" value="Znf_RING/FYVE/PHD"/>
</dbReference>
<feature type="compositionally biased region" description="Acidic residues" evidence="15">
    <location>
        <begin position="366"/>
        <end position="401"/>
    </location>
</feature>
<evidence type="ECO:0000256" key="5">
    <source>
        <dbReference type="ARBA" id="ARBA00022679"/>
    </source>
</evidence>
<dbReference type="PROSITE" id="PS00518">
    <property type="entry name" value="ZF_RING_1"/>
    <property type="match status" value="1"/>
</dbReference>
<evidence type="ECO:0000256" key="13">
    <source>
        <dbReference type="ARBA" id="ARBA00023136"/>
    </source>
</evidence>
<dbReference type="Proteomes" id="UP001497600">
    <property type="component" value="Chromosome E"/>
</dbReference>
<dbReference type="InterPro" id="IPR017907">
    <property type="entry name" value="Znf_RING_CS"/>
</dbReference>
<accession>A0ABP0EGP3</accession>
<keyword evidence="4" id="KW-0813">Transport</keyword>
<evidence type="ECO:0000256" key="14">
    <source>
        <dbReference type="ARBA" id="ARBA00023140"/>
    </source>
</evidence>
<dbReference type="EMBL" id="OZ004257">
    <property type="protein sequence ID" value="CAK7909876.1"/>
    <property type="molecule type" value="Genomic_DNA"/>
</dbReference>
<evidence type="ECO:0000256" key="9">
    <source>
        <dbReference type="ARBA" id="ARBA00022786"/>
    </source>
</evidence>
<evidence type="ECO:0000256" key="12">
    <source>
        <dbReference type="ARBA" id="ARBA00022989"/>
    </source>
</evidence>
<dbReference type="InterPro" id="IPR001841">
    <property type="entry name" value="Znf_RING"/>
</dbReference>
<evidence type="ECO:0000256" key="8">
    <source>
        <dbReference type="ARBA" id="ARBA00022771"/>
    </source>
</evidence>
<evidence type="ECO:0000256" key="6">
    <source>
        <dbReference type="ARBA" id="ARBA00022692"/>
    </source>
</evidence>
<keyword evidence="9" id="KW-0833">Ubl conjugation pathway</keyword>
<evidence type="ECO:0000256" key="3">
    <source>
        <dbReference type="ARBA" id="ARBA00008704"/>
    </source>
</evidence>
<keyword evidence="6" id="KW-0812">Transmembrane</keyword>
<evidence type="ECO:0000313" key="17">
    <source>
        <dbReference type="EMBL" id="CAK7909876.1"/>
    </source>
</evidence>
<dbReference type="SMART" id="SM00184">
    <property type="entry name" value="RING"/>
    <property type="match status" value="1"/>
</dbReference>
<dbReference type="Gene3D" id="3.30.40.10">
    <property type="entry name" value="Zinc/RING finger domain, C3HC4 (zinc finger)"/>
    <property type="match status" value="1"/>
</dbReference>
<evidence type="ECO:0000256" key="10">
    <source>
        <dbReference type="ARBA" id="ARBA00022833"/>
    </source>
</evidence>
<keyword evidence="10" id="KW-0862">Zinc</keyword>
<protein>
    <submittedName>
        <fullName evidence="17">Peroxisomal biogenesis factor 2</fullName>
    </submittedName>
</protein>
<organism evidence="17 18">
    <name type="scientific">[Candida] anglica</name>
    <dbReference type="NCBI Taxonomy" id="148631"/>
    <lineage>
        <taxon>Eukaryota</taxon>
        <taxon>Fungi</taxon>
        <taxon>Dikarya</taxon>
        <taxon>Ascomycota</taxon>
        <taxon>Saccharomycotina</taxon>
        <taxon>Pichiomycetes</taxon>
        <taxon>Debaryomycetaceae</taxon>
        <taxon>Kurtzmaniella</taxon>
    </lineage>
</organism>
<keyword evidence="5" id="KW-0808">Transferase</keyword>
<dbReference type="Pfam" id="PF04757">
    <property type="entry name" value="Pex2_Pex12"/>
    <property type="match status" value="1"/>
</dbReference>
<dbReference type="PANTHER" id="PTHR23350:SF4">
    <property type="entry name" value="PEROXISOME BIOGENESIS FACTOR 2"/>
    <property type="match status" value="1"/>
</dbReference>
<sequence length="435" mass="50032">MFKQHFMILNNQIRQCEWYNMVVISYPSPRVSQLDAHILDSELISLLKSQLTHIFQLHSTSWWTYNSHPELWSLLLNLLVFRLTVWKSGTSYGLSLQNLRLSNFKDGKLIGYSKRSLLLALIVGDYLFNKLQSYLYSTEDNATQTTRSGGVLQSIKRYILTHRSTILSKVNETLKLANLINFILFLVNGKYPSMTHRLLGISMTPIVTDLLKFNGNNVNFEFQNRQLVWNVMTEFLVFILPLLKLRTLRRRVEKILKPKVESSKELENNKITPYTNLPISQCAVCTFNSGSLGQTASVSTASHPVTNPYITNCGHIYCYVCIATKFNGMENSDNDSDVCLRCNEKLTWFKEYNDVDEDAIMVEYEEVEEESSYEDSDEEVEENSNYDSSSEEEEEEGEEEDVPHSANISQSSHTDSDVSDYSEGEDFDEDEAFEL</sequence>
<evidence type="ECO:0000256" key="1">
    <source>
        <dbReference type="ARBA" id="ARBA00004585"/>
    </source>
</evidence>
<evidence type="ECO:0000256" key="15">
    <source>
        <dbReference type="SAM" id="MobiDB-lite"/>
    </source>
</evidence>
<keyword evidence="12" id="KW-1133">Transmembrane helix</keyword>
<keyword evidence="11" id="KW-0653">Protein transport</keyword>
<feature type="domain" description="RING-type" evidence="16">
    <location>
        <begin position="282"/>
        <end position="342"/>
    </location>
</feature>
<feature type="compositionally biased region" description="Acidic residues" evidence="15">
    <location>
        <begin position="417"/>
        <end position="435"/>
    </location>
</feature>
<proteinExistence type="inferred from homology"/>